<dbReference type="Proteomes" id="UP000319619">
    <property type="component" value="Unassembled WGS sequence"/>
</dbReference>
<proteinExistence type="predicted"/>
<comment type="caution">
    <text evidence="1">The sequence shown here is derived from an EMBL/GenBank/DDBJ whole genome shotgun (WGS) entry which is preliminary data.</text>
</comment>
<evidence type="ECO:0000313" key="1">
    <source>
        <dbReference type="EMBL" id="TKJ37621.1"/>
    </source>
</evidence>
<accession>A0A532URS7</accession>
<protein>
    <submittedName>
        <fullName evidence="1">Uncharacterized protein</fullName>
    </submittedName>
</protein>
<dbReference type="AlphaFoldDB" id="A0A532URS7"/>
<evidence type="ECO:0000313" key="2">
    <source>
        <dbReference type="Proteomes" id="UP000319619"/>
    </source>
</evidence>
<gene>
    <name evidence="1" type="ORF">CEE37_14010</name>
</gene>
<dbReference type="EMBL" id="NJBN01000012">
    <property type="protein sequence ID" value="TKJ37621.1"/>
    <property type="molecule type" value="Genomic_DNA"/>
</dbReference>
<reference evidence="1 2" key="1">
    <citation type="submission" date="2017-06" db="EMBL/GenBank/DDBJ databases">
        <title>Novel microbial phyla capable of carbon fixation and sulfur reduction in deep-sea sediments.</title>
        <authorList>
            <person name="Huang J."/>
            <person name="Baker B."/>
            <person name="Wang Y."/>
        </authorList>
    </citation>
    <scope>NUCLEOTIDE SEQUENCE [LARGE SCALE GENOMIC DNA]</scope>
    <source>
        <strain evidence="1">B3_LCP</strain>
    </source>
</reference>
<sequence length="62" mass="7100">MPRPYKAPINIKHLQLHQTRDWHSETDSRSRVEGIGVLVVACCGDVKVFGIDWNVEQKQKQG</sequence>
<organism evidence="1 2">
    <name type="scientific">candidate division LCP-89 bacterium B3_LCP</name>
    <dbReference type="NCBI Taxonomy" id="2012998"/>
    <lineage>
        <taxon>Bacteria</taxon>
        <taxon>Pseudomonadati</taxon>
        <taxon>Bacteria division LCP-89</taxon>
    </lineage>
</organism>
<name>A0A532URS7_UNCL8</name>